<dbReference type="CDD" id="cd01335">
    <property type="entry name" value="Radical_SAM"/>
    <property type="match status" value="1"/>
</dbReference>
<evidence type="ECO:0000313" key="9">
    <source>
        <dbReference type="EMBL" id="OLU45321.1"/>
    </source>
</evidence>
<dbReference type="EMBL" id="MPKA01000086">
    <property type="protein sequence ID" value="OLU45321.1"/>
    <property type="molecule type" value="Genomic_DNA"/>
</dbReference>
<dbReference type="GO" id="GO:0046872">
    <property type="term" value="F:metal ion binding"/>
    <property type="evidence" value="ECO:0007669"/>
    <property type="project" value="UniProtKB-KW"/>
</dbReference>
<dbReference type="SUPFAM" id="SSF46785">
    <property type="entry name" value="Winged helix' DNA-binding domain"/>
    <property type="match status" value="1"/>
</dbReference>
<name>A0A1U7NL82_9FIRM</name>
<dbReference type="Gene3D" id="1.10.10.10">
    <property type="entry name" value="Winged helix-like DNA-binding domain superfamily/Winged helix DNA-binding domain"/>
    <property type="match status" value="1"/>
</dbReference>
<keyword evidence="6" id="KW-0238">DNA-binding</keyword>
<proteinExistence type="predicted"/>
<keyword evidence="2" id="KW-0479">Metal-binding</keyword>
<evidence type="ECO:0000256" key="6">
    <source>
        <dbReference type="ARBA" id="ARBA00023125"/>
    </source>
</evidence>
<dbReference type="InterPro" id="IPR036388">
    <property type="entry name" value="WH-like_DNA-bd_sf"/>
</dbReference>
<dbReference type="InterPro" id="IPR000835">
    <property type="entry name" value="HTH_MarR-typ"/>
</dbReference>
<reference evidence="9 10" key="1">
    <citation type="submission" date="2016-11" db="EMBL/GenBank/DDBJ databases">
        <title>Description of two novel members of the family Erysipelotrichaceae: Ileibacterium lipovorans gen. nov., sp. nov. and Dubosiella newyorkensis, gen. nov., sp. nov.</title>
        <authorList>
            <person name="Cox L.M."/>
            <person name="Sohn J."/>
            <person name="Tyrrell K.L."/>
            <person name="Citron D.M."/>
            <person name="Lawson P.A."/>
            <person name="Patel N.B."/>
            <person name="Iizumi T."/>
            <person name="Perez-Perez G.I."/>
            <person name="Goldstein E.J."/>
            <person name="Blaser M.J."/>
        </authorList>
    </citation>
    <scope>NUCLEOTIDE SEQUENCE [LARGE SCALE GENOMIC DNA]</scope>
    <source>
        <strain evidence="9 10">NYU-BL-A4</strain>
    </source>
</reference>
<dbReference type="Pfam" id="PF04055">
    <property type="entry name" value="Radical_SAM"/>
    <property type="match status" value="1"/>
</dbReference>
<dbReference type="Pfam" id="PF12802">
    <property type="entry name" value="MarR_2"/>
    <property type="match status" value="1"/>
</dbReference>
<evidence type="ECO:0000256" key="5">
    <source>
        <dbReference type="ARBA" id="ARBA00023015"/>
    </source>
</evidence>
<dbReference type="GO" id="GO:0003824">
    <property type="term" value="F:catalytic activity"/>
    <property type="evidence" value="ECO:0007669"/>
    <property type="project" value="InterPro"/>
</dbReference>
<keyword evidence="10" id="KW-1185">Reference proteome</keyword>
<dbReference type="STRING" id="1862672.BO225_08360"/>
<dbReference type="InterPro" id="IPR007197">
    <property type="entry name" value="rSAM"/>
</dbReference>
<dbReference type="GO" id="GO:0051536">
    <property type="term" value="F:iron-sulfur cluster binding"/>
    <property type="evidence" value="ECO:0007669"/>
    <property type="project" value="UniProtKB-KW"/>
</dbReference>
<dbReference type="Proteomes" id="UP000186705">
    <property type="component" value="Unassembled WGS sequence"/>
</dbReference>
<keyword evidence="3" id="KW-0408">Iron</keyword>
<keyword evidence="4" id="KW-0411">Iron-sulfur</keyword>
<evidence type="ECO:0000259" key="8">
    <source>
        <dbReference type="PROSITE" id="PS50995"/>
    </source>
</evidence>
<dbReference type="InterPro" id="IPR058240">
    <property type="entry name" value="rSAM_sf"/>
</dbReference>
<dbReference type="PANTHER" id="PTHR42756:SF1">
    <property type="entry name" value="TRANSCRIPTIONAL REPRESSOR OF EMRAB OPERON"/>
    <property type="match status" value="1"/>
</dbReference>
<organism evidence="9 10">
    <name type="scientific">Dubosiella newyorkensis</name>
    <dbReference type="NCBI Taxonomy" id="1862672"/>
    <lineage>
        <taxon>Bacteria</taxon>
        <taxon>Bacillati</taxon>
        <taxon>Bacillota</taxon>
        <taxon>Erysipelotrichia</taxon>
        <taxon>Erysipelotrichales</taxon>
        <taxon>Erysipelotrichaceae</taxon>
        <taxon>Dubosiella</taxon>
    </lineage>
</organism>
<evidence type="ECO:0000313" key="10">
    <source>
        <dbReference type="Proteomes" id="UP000186705"/>
    </source>
</evidence>
<dbReference type="PROSITE" id="PS50995">
    <property type="entry name" value="HTH_MARR_2"/>
    <property type="match status" value="1"/>
</dbReference>
<feature type="domain" description="HTH marR-type" evidence="8">
    <location>
        <begin position="9"/>
        <end position="141"/>
    </location>
</feature>
<dbReference type="SUPFAM" id="SSF102114">
    <property type="entry name" value="Radical SAM enzymes"/>
    <property type="match status" value="1"/>
</dbReference>
<dbReference type="SMART" id="SM00347">
    <property type="entry name" value="HTH_MARR"/>
    <property type="match status" value="1"/>
</dbReference>
<keyword evidence="1" id="KW-0949">S-adenosyl-L-methionine</keyword>
<evidence type="ECO:0000256" key="7">
    <source>
        <dbReference type="ARBA" id="ARBA00023163"/>
    </source>
</evidence>
<keyword evidence="7" id="KW-0804">Transcription</keyword>
<gene>
    <name evidence="9" type="ORF">BO225_08360</name>
</gene>
<evidence type="ECO:0000256" key="3">
    <source>
        <dbReference type="ARBA" id="ARBA00023004"/>
    </source>
</evidence>
<dbReference type="GO" id="GO:0003700">
    <property type="term" value="F:DNA-binding transcription factor activity"/>
    <property type="evidence" value="ECO:0007669"/>
    <property type="project" value="InterPro"/>
</dbReference>
<evidence type="ECO:0000256" key="2">
    <source>
        <dbReference type="ARBA" id="ARBA00022723"/>
    </source>
</evidence>
<dbReference type="InterPro" id="IPR013785">
    <property type="entry name" value="Aldolase_TIM"/>
</dbReference>
<evidence type="ECO:0000256" key="1">
    <source>
        <dbReference type="ARBA" id="ARBA00022691"/>
    </source>
</evidence>
<dbReference type="SFLD" id="SFLDS00029">
    <property type="entry name" value="Radical_SAM"/>
    <property type="match status" value="1"/>
</dbReference>
<dbReference type="AlphaFoldDB" id="A0A1U7NL82"/>
<dbReference type="RefSeq" id="WP_076341805.1">
    <property type="nucleotide sequence ID" value="NZ_CAMNTW010000006.1"/>
</dbReference>
<comment type="caution">
    <text evidence="9">The sequence shown here is derived from an EMBL/GenBank/DDBJ whole genome shotgun (WGS) entry which is preliminary data.</text>
</comment>
<dbReference type="GO" id="GO:0003677">
    <property type="term" value="F:DNA binding"/>
    <property type="evidence" value="ECO:0007669"/>
    <property type="project" value="UniProtKB-KW"/>
</dbReference>
<dbReference type="InterPro" id="IPR036390">
    <property type="entry name" value="WH_DNA-bd_sf"/>
</dbReference>
<sequence length="373" mass="43549">MMKQEHAHKSDIMMDISILYRNTQKYFDRKLEPLKLTYAQLPVLFAIYEEEGISMQRIVENGQYDKGTVTKNVQKLENLGYIKTVPSKVDKRLKHLYPTNACAQIMPTIYQMRADWWTKVTTSMDREQLDVFQNTYSLLSANVSAFAAWKLDEFRFYDLDPLCVGHEPGKLSACLYTAGCNLRCPDCPRKDLVYLKESKTPLKMEKVSAFLEERKHFLSALCIQGGEACLNPELSHFFIYVKQMGYTIILKTNGTKPKVLKQWIEENAVDRIWFNFKSPPRLYAKKTGMDFFDFSLIEQTLQILKTIPDRTVVETRLALDLFEGGLEEMAGYLDKSFKWIWHVDTSLQNETILVEKERCQHYVKEIEIRYANT</sequence>
<accession>A0A1U7NL82</accession>
<protein>
    <recommendedName>
        <fullName evidence="8">HTH marR-type domain-containing protein</fullName>
    </recommendedName>
</protein>
<dbReference type="Gene3D" id="3.20.20.70">
    <property type="entry name" value="Aldolase class I"/>
    <property type="match status" value="1"/>
</dbReference>
<evidence type="ECO:0000256" key="4">
    <source>
        <dbReference type="ARBA" id="ARBA00023014"/>
    </source>
</evidence>
<keyword evidence="5" id="KW-0805">Transcription regulation</keyword>
<dbReference type="PANTHER" id="PTHR42756">
    <property type="entry name" value="TRANSCRIPTIONAL REGULATOR, MARR"/>
    <property type="match status" value="1"/>
</dbReference>